<comment type="caution">
    <text evidence="1">The sequence shown here is derived from an EMBL/GenBank/DDBJ whole genome shotgun (WGS) entry which is preliminary data.</text>
</comment>
<sequence>MPCNAAQKEAWQAVARSGPKAQKELLRKEFADAGWQAQRLLDGMEKAEDFYLHVFQQIK</sequence>
<feature type="non-terminal residue" evidence="1">
    <location>
        <position position="59"/>
    </location>
</feature>
<name>A0A4U0WFY5_9PEZI</name>
<evidence type="ECO:0000313" key="2">
    <source>
        <dbReference type="Proteomes" id="UP000309340"/>
    </source>
</evidence>
<keyword evidence="2" id="KW-1185">Reference proteome</keyword>
<dbReference type="OrthoDB" id="655030at2759"/>
<dbReference type="InterPro" id="IPR051704">
    <property type="entry name" value="FAD_aromatic-hydroxylase"/>
</dbReference>
<evidence type="ECO:0000313" key="1">
    <source>
        <dbReference type="EMBL" id="TKA61631.1"/>
    </source>
</evidence>
<proteinExistence type="predicted"/>
<dbReference type="PANTHER" id="PTHR46865">
    <property type="entry name" value="OXIDOREDUCTASE-RELATED"/>
    <property type="match status" value="1"/>
</dbReference>
<dbReference type="Proteomes" id="UP000309340">
    <property type="component" value="Unassembled WGS sequence"/>
</dbReference>
<gene>
    <name evidence="1" type="ORF">B0A55_10758</name>
</gene>
<protein>
    <submittedName>
        <fullName evidence="1">Uncharacterized protein</fullName>
    </submittedName>
</protein>
<accession>A0A4U0WFY5</accession>
<organism evidence="1 2">
    <name type="scientific">Friedmanniomyces simplex</name>
    <dbReference type="NCBI Taxonomy" id="329884"/>
    <lineage>
        <taxon>Eukaryota</taxon>
        <taxon>Fungi</taxon>
        <taxon>Dikarya</taxon>
        <taxon>Ascomycota</taxon>
        <taxon>Pezizomycotina</taxon>
        <taxon>Dothideomycetes</taxon>
        <taxon>Dothideomycetidae</taxon>
        <taxon>Mycosphaerellales</taxon>
        <taxon>Teratosphaeriaceae</taxon>
        <taxon>Friedmanniomyces</taxon>
    </lineage>
</organism>
<dbReference type="AlphaFoldDB" id="A0A4U0WFY5"/>
<reference evidence="1 2" key="1">
    <citation type="submission" date="2017-03" db="EMBL/GenBank/DDBJ databases">
        <title>Genomes of endolithic fungi from Antarctica.</title>
        <authorList>
            <person name="Coleine C."/>
            <person name="Masonjones S."/>
            <person name="Stajich J.E."/>
        </authorList>
    </citation>
    <scope>NUCLEOTIDE SEQUENCE [LARGE SCALE GENOMIC DNA]</scope>
    <source>
        <strain evidence="1 2">CCFEE 5184</strain>
    </source>
</reference>
<dbReference type="PANTHER" id="PTHR46865:SF2">
    <property type="entry name" value="MONOOXYGENASE"/>
    <property type="match status" value="1"/>
</dbReference>
<dbReference type="STRING" id="329884.A0A4U0WFY5"/>
<dbReference type="EMBL" id="NAJQ01001191">
    <property type="protein sequence ID" value="TKA61631.1"/>
    <property type="molecule type" value="Genomic_DNA"/>
</dbReference>